<dbReference type="PROSITE" id="PS00086">
    <property type="entry name" value="CYTOCHROME_P450"/>
    <property type="match status" value="1"/>
</dbReference>
<keyword evidence="4" id="KW-0349">Heme</keyword>
<dbReference type="Pfam" id="PF00067">
    <property type="entry name" value="p450"/>
    <property type="match status" value="1"/>
</dbReference>
<keyword evidence="7" id="KW-1185">Reference proteome</keyword>
<dbReference type="GO" id="GO:0020037">
    <property type="term" value="F:heme binding"/>
    <property type="evidence" value="ECO:0007669"/>
    <property type="project" value="InterPro"/>
</dbReference>
<keyword evidence="4" id="KW-0503">Monooxygenase</keyword>
<dbReference type="InterPro" id="IPR017972">
    <property type="entry name" value="Cyt_P450_CS"/>
</dbReference>
<dbReference type="CDD" id="cd11072">
    <property type="entry name" value="CYP71-like"/>
    <property type="match status" value="1"/>
</dbReference>
<gene>
    <name evidence="6" type="ORF">ZIOFF_071735</name>
</gene>
<sequence length="510" mass="57054">MSVILSAATFLPQFSPSWILAALLFISAFFFLRRPPKRKIRIPSPPTLPLIGNLHQLGPLAHRSMRTLSAKHGPVMLLYFGPIPTVVVSSPAAAEDVMKTNDHAFSSRPDTSLADRIFYGARDIALSKYGEYWRRVRRICVVHLLSPKRVHSFRSVRAEEAARLVSAVRCACAASSPVNVTELISAFTCDVLCRVLFGKKGEGGGRAELSLHTHVVEAVGGSFPMRDFSPWLAWLDWLSGLDAKVKKASSDFDAFVEKILKEHESDRIIFSDDHDARRTDMVDVLLSLRNDGSDSLSRESIKAVILDMFTAGTDTTNTTIDWAMAELIRHPKTMAKAQEEIRQIVGWKEEVGEETVQGMPYLKAVIKETLRLHPPAPILFPRESMEDARVLGYHVPKGTRMVVNAWAIGRDPASWEEAEEFRPERFLNSKSFDFKGLDFEFIPFGSGRRGCPGIDFAIVTTGLALATLLYHFDWELPEGVKEEDMDMTESPGFSLKRKSNLILVSKPMNH</sequence>
<evidence type="ECO:0000256" key="2">
    <source>
        <dbReference type="ARBA" id="ARBA00022723"/>
    </source>
</evidence>
<keyword evidence="3 4" id="KW-0408">Iron</keyword>
<dbReference type="OrthoDB" id="781802at2759"/>
<dbReference type="GO" id="GO:0005506">
    <property type="term" value="F:iron ion binding"/>
    <property type="evidence" value="ECO:0007669"/>
    <property type="project" value="InterPro"/>
</dbReference>
<accession>A0A8J5EQQ5</accession>
<dbReference type="PANTHER" id="PTHR47955:SF15">
    <property type="entry name" value="CYTOCHROME P450 71A2-LIKE"/>
    <property type="match status" value="1"/>
</dbReference>
<evidence type="ECO:0000313" key="6">
    <source>
        <dbReference type="EMBL" id="KAG6470658.1"/>
    </source>
</evidence>
<dbReference type="FunFam" id="1.10.630.10:FF:000011">
    <property type="entry name" value="Cytochrome P450 83B1"/>
    <property type="match status" value="1"/>
</dbReference>
<dbReference type="GO" id="GO:0016705">
    <property type="term" value="F:oxidoreductase activity, acting on paired donors, with incorporation or reduction of molecular oxygen"/>
    <property type="evidence" value="ECO:0007669"/>
    <property type="project" value="InterPro"/>
</dbReference>
<dbReference type="EMBL" id="JACMSC010000021">
    <property type="protein sequence ID" value="KAG6470658.1"/>
    <property type="molecule type" value="Genomic_DNA"/>
</dbReference>
<dbReference type="AlphaFoldDB" id="A0A8J5EQQ5"/>
<comment type="caution">
    <text evidence="6">The sequence shown here is derived from an EMBL/GenBank/DDBJ whole genome shotgun (WGS) entry which is preliminary data.</text>
</comment>
<keyword evidence="4" id="KW-0560">Oxidoreductase</keyword>
<comment type="similarity">
    <text evidence="1 4">Belongs to the cytochrome P450 family.</text>
</comment>
<dbReference type="GO" id="GO:0004497">
    <property type="term" value="F:monooxygenase activity"/>
    <property type="evidence" value="ECO:0007669"/>
    <property type="project" value="UniProtKB-KW"/>
</dbReference>
<organism evidence="6 7">
    <name type="scientific">Zingiber officinale</name>
    <name type="common">Ginger</name>
    <name type="synonym">Amomum zingiber</name>
    <dbReference type="NCBI Taxonomy" id="94328"/>
    <lineage>
        <taxon>Eukaryota</taxon>
        <taxon>Viridiplantae</taxon>
        <taxon>Streptophyta</taxon>
        <taxon>Embryophyta</taxon>
        <taxon>Tracheophyta</taxon>
        <taxon>Spermatophyta</taxon>
        <taxon>Magnoliopsida</taxon>
        <taxon>Liliopsida</taxon>
        <taxon>Zingiberales</taxon>
        <taxon>Zingiberaceae</taxon>
        <taxon>Zingiber</taxon>
    </lineage>
</organism>
<evidence type="ECO:0000256" key="1">
    <source>
        <dbReference type="ARBA" id="ARBA00010617"/>
    </source>
</evidence>
<dbReference type="PANTHER" id="PTHR47955">
    <property type="entry name" value="CYTOCHROME P450 FAMILY 71 PROTEIN"/>
    <property type="match status" value="1"/>
</dbReference>
<protein>
    <recommendedName>
        <fullName evidence="8">Cytochrome P450 71A1</fullName>
    </recommendedName>
</protein>
<evidence type="ECO:0000256" key="5">
    <source>
        <dbReference type="SAM" id="Phobius"/>
    </source>
</evidence>
<keyword evidence="5" id="KW-0472">Membrane</keyword>
<evidence type="ECO:0000256" key="3">
    <source>
        <dbReference type="ARBA" id="ARBA00023004"/>
    </source>
</evidence>
<proteinExistence type="inferred from homology"/>
<feature type="transmembrane region" description="Helical" evidence="5">
    <location>
        <begin position="15"/>
        <end position="32"/>
    </location>
</feature>
<dbReference type="Proteomes" id="UP000734854">
    <property type="component" value="Unassembled WGS sequence"/>
</dbReference>
<dbReference type="InterPro" id="IPR001128">
    <property type="entry name" value="Cyt_P450"/>
</dbReference>
<keyword evidence="5" id="KW-1133">Transmembrane helix</keyword>
<name>A0A8J5EQQ5_ZINOF</name>
<evidence type="ECO:0000313" key="7">
    <source>
        <dbReference type="Proteomes" id="UP000734854"/>
    </source>
</evidence>
<evidence type="ECO:0000256" key="4">
    <source>
        <dbReference type="RuleBase" id="RU000461"/>
    </source>
</evidence>
<keyword evidence="5" id="KW-0812">Transmembrane</keyword>
<evidence type="ECO:0008006" key="8">
    <source>
        <dbReference type="Google" id="ProtNLM"/>
    </source>
</evidence>
<keyword evidence="2 4" id="KW-0479">Metal-binding</keyword>
<reference evidence="6 7" key="1">
    <citation type="submission" date="2020-08" db="EMBL/GenBank/DDBJ databases">
        <title>Plant Genome Project.</title>
        <authorList>
            <person name="Zhang R.-G."/>
        </authorList>
    </citation>
    <scope>NUCLEOTIDE SEQUENCE [LARGE SCALE GENOMIC DNA]</scope>
    <source>
        <tissue evidence="6">Rhizome</tissue>
    </source>
</reference>